<dbReference type="Proteomes" id="UP000184016">
    <property type="component" value="Unassembled WGS sequence"/>
</dbReference>
<dbReference type="InterPro" id="IPR000866">
    <property type="entry name" value="AhpC/TSA"/>
</dbReference>
<dbReference type="Pfam" id="PF00578">
    <property type="entry name" value="AhpC-TSA"/>
    <property type="match status" value="1"/>
</dbReference>
<evidence type="ECO:0000259" key="2">
    <source>
        <dbReference type="PROSITE" id="PS51352"/>
    </source>
</evidence>
<feature type="domain" description="Thioredoxin" evidence="2">
    <location>
        <begin position="3"/>
        <end position="147"/>
    </location>
</feature>
<dbReference type="PANTHER" id="PTHR42852">
    <property type="entry name" value="THIOL:DISULFIDE INTERCHANGE PROTEIN DSBE"/>
    <property type="match status" value="1"/>
</dbReference>
<dbReference type="Gene3D" id="3.40.30.10">
    <property type="entry name" value="Glutaredoxin"/>
    <property type="match status" value="1"/>
</dbReference>
<dbReference type="OrthoDB" id="9811352at2"/>
<dbReference type="CDD" id="cd02966">
    <property type="entry name" value="TlpA_like_family"/>
    <property type="match status" value="1"/>
</dbReference>
<evidence type="ECO:0000313" key="4">
    <source>
        <dbReference type="Proteomes" id="UP000184016"/>
    </source>
</evidence>
<keyword evidence="4" id="KW-1185">Reference proteome</keyword>
<dbReference type="SUPFAM" id="SSF52833">
    <property type="entry name" value="Thioredoxin-like"/>
    <property type="match status" value="1"/>
</dbReference>
<keyword evidence="1" id="KW-1015">Disulfide bond</keyword>
<dbReference type="EMBL" id="FRAF01000018">
    <property type="protein sequence ID" value="SHK63518.1"/>
    <property type="molecule type" value="Genomic_DNA"/>
</dbReference>
<protein>
    <submittedName>
        <fullName evidence="3">AhpC/TSA family protein</fullName>
    </submittedName>
</protein>
<dbReference type="GO" id="GO:0016209">
    <property type="term" value="F:antioxidant activity"/>
    <property type="evidence" value="ECO:0007669"/>
    <property type="project" value="InterPro"/>
</dbReference>
<dbReference type="PANTHER" id="PTHR42852:SF12">
    <property type="entry name" value="THIOL-DISULFIDE OXIDOREDUCTASE YKUV"/>
    <property type="match status" value="1"/>
</dbReference>
<reference evidence="4" key="1">
    <citation type="submission" date="2016-11" db="EMBL/GenBank/DDBJ databases">
        <authorList>
            <person name="Varghese N."/>
            <person name="Submissions S."/>
        </authorList>
    </citation>
    <scope>NUCLEOTIDE SEQUENCE [LARGE SCALE GENOMIC DNA]</scope>
    <source>
        <strain evidence="4">USBA-503</strain>
    </source>
</reference>
<dbReference type="AlphaFoldDB" id="A0A1M6U364"/>
<dbReference type="InterPro" id="IPR036249">
    <property type="entry name" value="Thioredoxin-like_sf"/>
</dbReference>
<accession>A0A1M6U364</accession>
<evidence type="ECO:0000256" key="1">
    <source>
        <dbReference type="ARBA" id="ARBA00023157"/>
    </source>
</evidence>
<organism evidence="3 4">
    <name type="scientific">Alicyclobacillus tolerans</name>
    <dbReference type="NCBI Taxonomy" id="90970"/>
    <lineage>
        <taxon>Bacteria</taxon>
        <taxon>Bacillati</taxon>
        <taxon>Bacillota</taxon>
        <taxon>Bacilli</taxon>
        <taxon>Bacillales</taxon>
        <taxon>Alicyclobacillaceae</taxon>
        <taxon>Alicyclobacillus</taxon>
    </lineage>
</organism>
<evidence type="ECO:0000313" key="3">
    <source>
        <dbReference type="EMBL" id="SHK63518.1"/>
    </source>
</evidence>
<dbReference type="PROSITE" id="PS51352">
    <property type="entry name" value="THIOREDOXIN_2"/>
    <property type="match status" value="1"/>
</dbReference>
<dbReference type="STRING" id="1830138.SAMN05443507_11844"/>
<gene>
    <name evidence="3" type="ORF">SAMN05443507_11844</name>
</gene>
<dbReference type="InterPro" id="IPR013766">
    <property type="entry name" value="Thioredoxin_domain"/>
</dbReference>
<dbReference type="InterPro" id="IPR050553">
    <property type="entry name" value="Thioredoxin_ResA/DsbE_sf"/>
</dbReference>
<dbReference type="RefSeq" id="WP_083574286.1">
    <property type="nucleotide sequence ID" value="NZ_FRAF01000018.1"/>
</dbReference>
<name>A0A1M6U364_9BACL</name>
<dbReference type="GO" id="GO:0016491">
    <property type="term" value="F:oxidoreductase activity"/>
    <property type="evidence" value="ECO:0007669"/>
    <property type="project" value="InterPro"/>
</dbReference>
<sequence>MPLRLGTEMPSIEGATEWLNTQSRPQLADNQVTLIHFWAVSCHICHETMDDLMRMVEKYTPQGLQVIAFHLPRIAEDANVQKVKEDISQFHLTQPVGLDHARAVADRFENEYVPAFFIFGKDGKLKFRAAGDKGFQKVESKIQEALAQE</sequence>
<proteinExistence type="predicted"/>